<evidence type="ECO:0000256" key="1">
    <source>
        <dbReference type="SAM" id="Coils"/>
    </source>
</evidence>
<feature type="coiled-coil region" evidence="1">
    <location>
        <begin position="66"/>
        <end position="93"/>
    </location>
</feature>
<dbReference type="AlphaFoldDB" id="A0A120K2B3"/>
<dbReference type="GeneID" id="28724277"/>
<proteinExistence type="predicted"/>
<evidence type="ECO:0000313" key="2">
    <source>
        <dbReference type="EMBL" id="AMD21003.1"/>
    </source>
</evidence>
<sequence length="98" mass="11011">MNLEDIEAAGIHPVELSVFSVISSNLEAMYQAVNELRESQALLAMEFASIRGAYEEEEALTQEALLNEQLETVESLAKRVDKIKDTLSSAKKRCEEMY</sequence>
<dbReference type="OrthoDB" id="4065244at2759"/>
<reference evidence="2 3" key="1">
    <citation type="submission" date="2016-01" db="EMBL/GenBank/DDBJ databases">
        <title>Genome sequence of the yeast Holleya sinecauda.</title>
        <authorList>
            <person name="Dietrich F.S."/>
        </authorList>
    </citation>
    <scope>NUCLEOTIDE SEQUENCE [LARGE SCALE GENOMIC DNA]</scope>
    <source>
        <strain evidence="2 3">ATCC 58844</strain>
    </source>
</reference>
<accession>A0A120K2B3</accession>
<keyword evidence="3" id="KW-1185">Reference proteome</keyword>
<dbReference type="RefSeq" id="XP_017987999.1">
    <property type="nucleotide sequence ID" value="XM_018132720.1"/>
</dbReference>
<gene>
    <name evidence="2" type="ORF">AW171_hschr52934</name>
</gene>
<evidence type="ECO:0000313" key="3">
    <source>
        <dbReference type="Proteomes" id="UP000243052"/>
    </source>
</evidence>
<keyword evidence="1" id="KW-0175">Coiled coil</keyword>
<dbReference type="EMBL" id="CP014245">
    <property type="protein sequence ID" value="AMD21003.1"/>
    <property type="molecule type" value="Genomic_DNA"/>
</dbReference>
<protein>
    <submittedName>
        <fullName evidence="2">HEL278Cp</fullName>
    </submittedName>
</protein>
<dbReference type="STRING" id="45286.A0A120K2B3"/>
<dbReference type="Proteomes" id="UP000243052">
    <property type="component" value="Chromosome v"/>
</dbReference>
<name>A0A120K2B3_9SACH</name>
<organism evidence="2 3">
    <name type="scientific">Eremothecium sinecaudum</name>
    <dbReference type="NCBI Taxonomy" id="45286"/>
    <lineage>
        <taxon>Eukaryota</taxon>
        <taxon>Fungi</taxon>
        <taxon>Dikarya</taxon>
        <taxon>Ascomycota</taxon>
        <taxon>Saccharomycotina</taxon>
        <taxon>Saccharomycetes</taxon>
        <taxon>Saccharomycetales</taxon>
        <taxon>Saccharomycetaceae</taxon>
        <taxon>Eremothecium</taxon>
    </lineage>
</organism>